<dbReference type="OrthoDB" id="615826at2759"/>
<keyword evidence="14" id="KW-1185">Reference proteome</keyword>
<keyword evidence="8 10" id="KW-0539">Nucleus</keyword>
<reference evidence="13 14" key="1">
    <citation type="journal article" date="2017" name="Nature">
        <title>The Apostasia genome and the evolution of orchids.</title>
        <authorList>
            <person name="Zhang G.Q."/>
            <person name="Liu K.W."/>
            <person name="Li Z."/>
            <person name="Lohaus R."/>
            <person name="Hsiao Y.Y."/>
            <person name="Niu S.C."/>
            <person name="Wang J.Y."/>
            <person name="Lin Y.C."/>
            <person name="Xu Q."/>
            <person name="Chen L.J."/>
            <person name="Yoshida K."/>
            <person name="Fujiwara S."/>
            <person name="Wang Z.W."/>
            <person name="Zhang Y.Q."/>
            <person name="Mitsuda N."/>
            <person name="Wang M."/>
            <person name="Liu G.H."/>
            <person name="Pecoraro L."/>
            <person name="Huang H.X."/>
            <person name="Xiao X.J."/>
            <person name="Lin M."/>
            <person name="Wu X.Y."/>
            <person name="Wu W.L."/>
            <person name="Chen Y.Y."/>
            <person name="Chang S.B."/>
            <person name="Sakamoto S."/>
            <person name="Ohme-Takagi M."/>
            <person name="Yagi M."/>
            <person name="Zeng S.J."/>
            <person name="Shen C.Y."/>
            <person name="Yeh C.M."/>
            <person name="Luo Y.B."/>
            <person name="Tsai W.C."/>
            <person name="Van de Peer Y."/>
            <person name="Liu Z.J."/>
        </authorList>
    </citation>
    <scope>NUCLEOTIDE SEQUENCE [LARGE SCALE GENOMIC DNA]</scope>
    <source>
        <strain evidence="14">cv. Shenzhen</strain>
        <tissue evidence="13">Stem</tissue>
    </source>
</reference>
<comment type="similarity">
    <text evidence="3 10">Belongs to the Aux/IAA family.</text>
</comment>
<evidence type="ECO:0000256" key="7">
    <source>
        <dbReference type="ARBA" id="ARBA00023163"/>
    </source>
</evidence>
<keyword evidence="9 10" id="KW-0927">Auxin signaling pathway</keyword>
<evidence type="ECO:0000256" key="6">
    <source>
        <dbReference type="ARBA" id="ARBA00023015"/>
    </source>
</evidence>
<protein>
    <recommendedName>
        <fullName evidence="10">Auxin-responsive protein</fullName>
    </recommendedName>
</protein>
<accession>A0A2I0BC10</accession>
<evidence type="ECO:0000256" key="11">
    <source>
        <dbReference type="SAM" id="MobiDB-lite"/>
    </source>
</evidence>
<dbReference type="AlphaFoldDB" id="A0A2I0BC10"/>
<dbReference type="GO" id="GO:0009734">
    <property type="term" value="P:auxin-activated signaling pathway"/>
    <property type="evidence" value="ECO:0007669"/>
    <property type="project" value="UniProtKB-UniRule"/>
</dbReference>
<comment type="subcellular location">
    <subcellularLocation>
        <location evidence="2 10">Nucleus</location>
    </subcellularLocation>
</comment>
<evidence type="ECO:0000313" key="13">
    <source>
        <dbReference type="EMBL" id="PKA65327.1"/>
    </source>
</evidence>
<evidence type="ECO:0000259" key="12">
    <source>
        <dbReference type="PROSITE" id="PS51745"/>
    </source>
</evidence>
<dbReference type="InterPro" id="IPR033389">
    <property type="entry name" value="AUX/IAA_dom"/>
</dbReference>
<dbReference type="Pfam" id="PF02309">
    <property type="entry name" value="AUX_IAA"/>
    <property type="match status" value="1"/>
</dbReference>
<dbReference type="PANTHER" id="PTHR31734:SF2">
    <property type="entry name" value="AUXIN-RESPONSIVE PROTEIN IAA26"/>
    <property type="match status" value="1"/>
</dbReference>
<dbReference type="SUPFAM" id="SSF54277">
    <property type="entry name" value="CAD &amp; PB1 domains"/>
    <property type="match status" value="1"/>
</dbReference>
<comment type="function">
    <text evidence="1 10">Aux/IAA proteins are short-lived transcriptional factors that function as repressors of early auxin response genes at low auxin concentrations.</text>
</comment>
<evidence type="ECO:0000256" key="5">
    <source>
        <dbReference type="ARBA" id="ARBA00022491"/>
    </source>
</evidence>
<feature type="compositionally biased region" description="Basic and acidic residues" evidence="11">
    <location>
        <begin position="111"/>
        <end position="135"/>
    </location>
</feature>
<gene>
    <name evidence="13" type="primary">IAA6</name>
    <name evidence="13" type="ORF">AXF42_Ash005660</name>
</gene>
<evidence type="ECO:0000256" key="10">
    <source>
        <dbReference type="RuleBase" id="RU004549"/>
    </source>
</evidence>
<dbReference type="PROSITE" id="PS51745">
    <property type="entry name" value="PB1"/>
    <property type="match status" value="1"/>
</dbReference>
<sequence length="281" mass="31192">MEEKKLEKNGYACPQLLDLIPSEKDWLKRDRGGGEVESLGALEKMKLELRLSPPGGEVHFLLKEYKEDEEDSPAVLPANYLSNFLSDSNKNTTTEVRRGFFDTVEQNPEGSSHDHQQRQLSLERKAHAAHDHGSLEKTSAQMRSTSSSVVGWPPIRSYRKNLACGSTKQPNDSQIGTPESSLKARILNKGLFVKINMDGIPIGRKVDLTAYDSYEKLSSAVEELFCSLVSASQGDPTDSVTSNTALKKLAFTCLLDGHGEYTLVYEDIEGDRMLVGDVPWQ</sequence>
<evidence type="ECO:0000313" key="14">
    <source>
        <dbReference type="Proteomes" id="UP000236161"/>
    </source>
</evidence>
<dbReference type="STRING" id="1088818.A0A2I0BC10"/>
<evidence type="ECO:0000256" key="1">
    <source>
        <dbReference type="ARBA" id="ARBA00002159"/>
    </source>
</evidence>
<dbReference type="Gene3D" id="3.10.20.90">
    <property type="entry name" value="Phosphatidylinositol 3-kinase Catalytic Subunit, Chain A, domain 1"/>
    <property type="match status" value="1"/>
</dbReference>
<feature type="region of interest" description="Disordered" evidence="11">
    <location>
        <begin position="104"/>
        <end position="149"/>
    </location>
</feature>
<dbReference type="EMBL" id="KZ451895">
    <property type="protein sequence ID" value="PKA65327.1"/>
    <property type="molecule type" value="Genomic_DNA"/>
</dbReference>
<feature type="compositionally biased region" description="Polar residues" evidence="11">
    <location>
        <begin position="136"/>
        <end position="149"/>
    </location>
</feature>
<dbReference type="InterPro" id="IPR053793">
    <property type="entry name" value="PB1-like"/>
</dbReference>
<keyword evidence="7 10" id="KW-0804">Transcription</keyword>
<evidence type="ECO:0000256" key="3">
    <source>
        <dbReference type="ARBA" id="ARBA00006728"/>
    </source>
</evidence>
<name>A0A2I0BC10_9ASPA</name>
<keyword evidence="6 10" id="KW-0805">Transcription regulation</keyword>
<keyword evidence="5 10" id="KW-0678">Repressor</keyword>
<evidence type="ECO:0000256" key="9">
    <source>
        <dbReference type="ARBA" id="ARBA00023294"/>
    </source>
</evidence>
<dbReference type="GO" id="GO:0005634">
    <property type="term" value="C:nucleus"/>
    <property type="evidence" value="ECO:0007669"/>
    <property type="project" value="UniProtKB-SubCell"/>
</dbReference>
<proteinExistence type="inferred from homology"/>
<evidence type="ECO:0000256" key="8">
    <source>
        <dbReference type="ARBA" id="ARBA00023242"/>
    </source>
</evidence>
<organism evidence="13 14">
    <name type="scientific">Apostasia shenzhenica</name>
    <dbReference type="NCBI Taxonomy" id="1088818"/>
    <lineage>
        <taxon>Eukaryota</taxon>
        <taxon>Viridiplantae</taxon>
        <taxon>Streptophyta</taxon>
        <taxon>Embryophyta</taxon>
        <taxon>Tracheophyta</taxon>
        <taxon>Spermatophyta</taxon>
        <taxon>Magnoliopsida</taxon>
        <taxon>Liliopsida</taxon>
        <taxon>Asparagales</taxon>
        <taxon>Orchidaceae</taxon>
        <taxon>Apostasioideae</taxon>
        <taxon>Apostasia</taxon>
    </lineage>
</organism>
<feature type="domain" description="PB1" evidence="12">
    <location>
        <begin position="190"/>
        <end position="281"/>
    </location>
</feature>
<dbReference type="InterPro" id="IPR003311">
    <property type="entry name" value="AUX_IAA"/>
</dbReference>
<dbReference type="Proteomes" id="UP000236161">
    <property type="component" value="Unassembled WGS sequence"/>
</dbReference>
<evidence type="ECO:0000256" key="2">
    <source>
        <dbReference type="ARBA" id="ARBA00004123"/>
    </source>
</evidence>
<evidence type="ECO:0000256" key="4">
    <source>
        <dbReference type="ARBA" id="ARBA00011726"/>
    </source>
</evidence>
<comment type="subunit">
    <text evidence="4 10">Homodimers and heterodimers.</text>
</comment>
<dbReference type="GO" id="GO:0006355">
    <property type="term" value="P:regulation of DNA-templated transcription"/>
    <property type="evidence" value="ECO:0007669"/>
    <property type="project" value="InterPro"/>
</dbReference>
<dbReference type="PANTHER" id="PTHR31734">
    <property type="entry name" value="AUXIN-RESPONSIVE PROTEIN IAA17"/>
    <property type="match status" value="1"/>
</dbReference>